<dbReference type="Pfam" id="PF01470">
    <property type="entry name" value="Peptidase_C15"/>
    <property type="match status" value="1"/>
</dbReference>
<comment type="function">
    <text evidence="2 9">Removes 5-oxoproline from various penultimate amino acid residues except L-proline.</text>
</comment>
<evidence type="ECO:0000256" key="2">
    <source>
        <dbReference type="ARBA" id="ARBA00002280"/>
    </source>
</evidence>
<proteinExistence type="inferred from homology"/>
<dbReference type="InterPro" id="IPR016125">
    <property type="entry name" value="Peptidase_C15-like"/>
</dbReference>
<dbReference type="CDD" id="cd00501">
    <property type="entry name" value="Peptidase_C15"/>
    <property type="match status" value="1"/>
</dbReference>
<dbReference type="InterPro" id="IPR036440">
    <property type="entry name" value="Peptidase_C15-like_sf"/>
</dbReference>
<dbReference type="HAMAP" id="MF_00417">
    <property type="entry name" value="Pyrrolid_peptidase"/>
    <property type="match status" value="1"/>
</dbReference>
<sequence length="204" mass="22361">MIKKLLLTGFEPFLNFKINPTEQIATELDNQVIGHYKIVSRILPVDFQESAHHLLQHIEEVQPDAVVCLGLAGGRTHITPERIAINCKDAGGAPDNKGVILQDTPIEADGPAGYFSTLPIRNIVNHLNENHYPAKVSNTAGTYLCNNVMYAALHHFAQRGEPGEIPAGFIHIPASHKLATQLPNTPSWSHNDLTDAIKLAIEVM</sequence>
<evidence type="ECO:0000256" key="4">
    <source>
        <dbReference type="ARBA" id="ARBA00006641"/>
    </source>
</evidence>
<dbReference type="PIRSF" id="PIRSF015592">
    <property type="entry name" value="Prld-crbxl_pptds"/>
    <property type="match status" value="1"/>
</dbReference>
<keyword evidence="5 9" id="KW-0963">Cytoplasm</keyword>
<dbReference type="InterPro" id="IPR000816">
    <property type="entry name" value="Peptidase_C15"/>
</dbReference>
<dbReference type="Proteomes" id="UP000789833">
    <property type="component" value="Unassembled WGS sequence"/>
</dbReference>
<dbReference type="PANTHER" id="PTHR23402:SF1">
    <property type="entry name" value="PYROGLUTAMYL-PEPTIDASE I"/>
    <property type="match status" value="1"/>
</dbReference>
<evidence type="ECO:0000256" key="6">
    <source>
        <dbReference type="ARBA" id="ARBA00022670"/>
    </source>
</evidence>
<keyword evidence="6 9" id="KW-0645">Protease</keyword>
<feature type="active site" evidence="9">
    <location>
        <position position="171"/>
    </location>
</feature>
<evidence type="ECO:0000256" key="9">
    <source>
        <dbReference type="HAMAP-Rule" id="MF_00417"/>
    </source>
</evidence>
<protein>
    <recommendedName>
        <fullName evidence="9">Pyrrolidone-carboxylate peptidase</fullName>
        <ecNumber evidence="9">3.4.19.3</ecNumber>
    </recommendedName>
    <alternativeName>
        <fullName evidence="9">5-oxoprolyl-peptidase</fullName>
    </alternativeName>
    <alternativeName>
        <fullName evidence="9">Pyroglutamyl-peptidase I</fullName>
        <shortName evidence="9">PGP-I</shortName>
        <shortName evidence="9">Pyrase</shortName>
    </alternativeName>
</protein>
<organism evidence="11 12">
    <name type="scientific">Sutcliffiella rhizosphaerae</name>
    <dbReference type="NCBI Taxonomy" id="2880967"/>
    <lineage>
        <taxon>Bacteria</taxon>
        <taxon>Bacillati</taxon>
        <taxon>Bacillota</taxon>
        <taxon>Bacilli</taxon>
        <taxon>Bacillales</taxon>
        <taxon>Bacillaceae</taxon>
        <taxon>Sutcliffiella</taxon>
    </lineage>
</organism>
<evidence type="ECO:0000256" key="1">
    <source>
        <dbReference type="ARBA" id="ARBA00001770"/>
    </source>
</evidence>
<comment type="subcellular location">
    <subcellularLocation>
        <location evidence="3 9">Cytoplasm</location>
    </subcellularLocation>
</comment>
<evidence type="ECO:0000313" key="11">
    <source>
        <dbReference type="EMBL" id="CAG9620165.1"/>
    </source>
</evidence>
<evidence type="ECO:0000256" key="10">
    <source>
        <dbReference type="PROSITE-ProRule" id="PRU10076"/>
    </source>
</evidence>
<comment type="catalytic activity">
    <reaction evidence="1 9 10">
        <text>Release of an N-terminal pyroglutamyl group from a polypeptide, the second amino acid generally not being Pro.</text>
        <dbReference type="EC" id="3.4.19.3"/>
    </reaction>
</comment>
<dbReference type="NCBIfam" id="TIGR00504">
    <property type="entry name" value="pyro_pdase"/>
    <property type="match status" value="1"/>
</dbReference>
<evidence type="ECO:0000256" key="3">
    <source>
        <dbReference type="ARBA" id="ARBA00004496"/>
    </source>
</evidence>
<dbReference type="InterPro" id="IPR029762">
    <property type="entry name" value="PGP-I_bact-type"/>
</dbReference>
<dbReference type="PANTHER" id="PTHR23402">
    <property type="entry name" value="PROTEASE FAMILY C15 PYROGLUTAMYL-PEPTIDASE I-RELATED"/>
    <property type="match status" value="1"/>
</dbReference>
<dbReference type="NCBIfam" id="NF009676">
    <property type="entry name" value="PRK13197.1"/>
    <property type="match status" value="1"/>
</dbReference>
<evidence type="ECO:0000256" key="5">
    <source>
        <dbReference type="ARBA" id="ARBA00022490"/>
    </source>
</evidence>
<evidence type="ECO:0000256" key="8">
    <source>
        <dbReference type="ARBA" id="ARBA00022807"/>
    </source>
</evidence>
<dbReference type="InterPro" id="IPR033693">
    <property type="entry name" value="PGPEP1_Glu_AS"/>
</dbReference>
<feature type="active site" evidence="9 10">
    <location>
        <position position="81"/>
    </location>
</feature>
<evidence type="ECO:0000313" key="12">
    <source>
        <dbReference type="Proteomes" id="UP000789833"/>
    </source>
</evidence>
<comment type="caution">
    <text evidence="11">The sequence shown here is derived from an EMBL/GenBank/DDBJ whole genome shotgun (WGS) entry which is preliminary data.</text>
</comment>
<gene>
    <name evidence="9 11" type="primary">pcp</name>
    <name evidence="11" type="ORF">BACCIP111883_00933</name>
</gene>
<comment type="similarity">
    <text evidence="4 9">Belongs to the peptidase C15 family.</text>
</comment>
<dbReference type="EC" id="3.4.19.3" evidence="9"/>
<name>A0ABM8YJT5_9BACI</name>
<comment type="subunit">
    <text evidence="9">Homotetramer.</text>
</comment>
<keyword evidence="7 9" id="KW-0378">Hydrolase</keyword>
<evidence type="ECO:0000256" key="7">
    <source>
        <dbReference type="ARBA" id="ARBA00022801"/>
    </source>
</evidence>
<dbReference type="EMBL" id="CAKJTJ010000003">
    <property type="protein sequence ID" value="CAG9620165.1"/>
    <property type="molecule type" value="Genomic_DNA"/>
</dbReference>
<dbReference type="Gene3D" id="3.40.630.20">
    <property type="entry name" value="Peptidase C15, pyroglutamyl peptidase I-like"/>
    <property type="match status" value="1"/>
</dbReference>
<keyword evidence="12" id="KW-1185">Reference proteome</keyword>
<dbReference type="GO" id="GO:0016920">
    <property type="term" value="F:pyroglutamyl-peptidase activity"/>
    <property type="evidence" value="ECO:0007669"/>
    <property type="project" value="UniProtKB-EC"/>
</dbReference>
<feature type="active site" evidence="9">
    <location>
        <position position="145"/>
    </location>
</feature>
<keyword evidence="8 9" id="KW-0788">Thiol protease</keyword>
<dbReference type="SUPFAM" id="SSF53182">
    <property type="entry name" value="Pyrrolidone carboxyl peptidase (pyroglutamate aminopeptidase)"/>
    <property type="match status" value="1"/>
</dbReference>
<reference evidence="11 12" key="1">
    <citation type="submission" date="2021-10" db="EMBL/GenBank/DDBJ databases">
        <authorList>
            <person name="Criscuolo A."/>
        </authorList>
    </citation>
    <scope>NUCLEOTIDE SEQUENCE [LARGE SCALE GENOMIC DNA]</scope>
    <source>
        <strain evidence="12">CIP 111883</strain>
    </source>
</reference>
<dbReference type="PRINTS" id="PR00706">
    <property type="entry name" value="PYROGLUPTASE"/>
</dbReference>
<accession>A0ABM8YJT5</accession>
<dbReference type="PROSITE" id="PS01333">
    <property type="entry name" value="PYRASE_GLU"/>
    <property type="match status" value="1"/>
</dbReference>